<evidence type="ECO:0000313" key="3">
    <source>
        <dbReference type="EMBL" id="AAU92385.1"/>
    </source>
</evidence>
<evidence type="ECO:0008006" key="5">
    <source>
        <dbReference type="Google" id="ProtNLM"/>
    </source>
</evidence>
<feature type="compositionally biased region" description="Low complexity" evidence="2">
    <location>
        <begin position="105"/>
        <end position="125"/>
    </location>
</feature>
<dbReference type="EMBL" id="AE017282">
    <property type="protein sequence ID" value="AAU92385.1"/>
    <property type="molecule type" value="Genomic_DNA"/>
</dbReference>
<accession>Q608W3</accession>
<name>Q608W3_METCA</name>
<dbReference type="InterPro" id="IPR010870">
    <property type="entry name" value="Porin_O/P"/>
</dbReference>
<dbReference type="Proteomes" id="UP000006821">
    <property type="component" value="Chromosome"/>
</dbReference>
<dbReference type="InterPro" id="IPR023614">
    <property type="entry name" value="Porin_dom_sf"/>
</dbReference>
<gene>
    <name evidence="3" type="ordered locus">MCA1375</name>
</gene>
<evidence type="ECO:0000313" key="4">
    <source>
        <dbReference type="Proteomes" id="UP000006821"/>
    </source>
</evidence>
<proteinExistence type="predicted"/>
<keyword evidence="1" id="KW-0175">Coiled coil</keyword>
<dbReference type="eggNOG" id="COG3746">
    <property type="taxonomic scope" value="Bacteria"/>
</dbReference>
<dbReference type="STRING" id="243233.MCA1375"/>
<evidence type="ECO:0000256" key="1">
    <source>
        <dbReference type="SAM" id="Coils"/>
    </source>
</evidence>
<dbReference type="AlphaFoldDB" id="Q608W3"/>
<feature type="coiled-coil region" evidence="1">
    <location>
        <begin position="59"/>
        <end position="100"/>
    </location>
</feature>
<dbReference type="KEGG" id="mca:MCA1375"/>
<dbReference type="eggNOG" id="COG3064">
    <property type="taxonomic scope" value="Bacteria"/>
</dbReference>
<reference evidence="3 4" key="1">
    <citation type="journal article" date="2004" name="PLoS Biol.">
        <title>Genomic insights into methanotrophy: the complete genome sequence of Methylococcus capsulatus (Bath).</title>
        <authorList>
            <person name="Ward N.L."/>
            <person name="Larsen O."/>
            <person name="Sakwa J."/>
            <person name="Bruseth L."/>
            <person name="Khouri H.M."/>
            <person name="Durkin A.S."/>
            <person name="Dimitrov G."/>
            <person name="Jiang L."/>
            <person name="Scanlan D."/>
            <person name="Kang K.H."/>
            <person name="Lewis M.R."/>
            <person name="Nelson K.E."/>
            <person name="Methe B.A."/>
            <person name="Wu M."/>
            <person name="Heidelberg J.F."/>
            <person name="Paulsen I.T."/>
            <person name="Fouts D.E."/>
            <person name="Ravel J."/>
            <person name="Tettelin H."/>
            <person name="Ren Q."/>
            <person name="Read T.D."/>
            <person name="DeBoy R.T."/>
            <person name="Seshadri R."/>
            <person name="Salzberg S.L."/>
            <person name="Jensen H.B."/>
            <person name="Birkeland N.K."/>
            <person name="Nelson W.C."/>
            <person name="Dodson R.J."/>
            <person name="Grindhaug S.H."/>
            <person name="Holt I.E."/>
            <person name="Eidhammer I."/>
            <person name="Jonasen I."/>
            <person name="Vanaken S."/>
            <person name="Utterback T.R."/>
            <person name="Feldblyum T.V."/>
            <person name="Fraser C.M."/>
            <person name="Lillehaug J.R."/>
            <person name="Eisen J.A."/>
        </authorList>
    </citation>
    <scope>NUCLEOTIDE SEQUENCE [LARGE SCALE GENOMIC DNA]</scope>
    <source>
        <strain evidence="4">ATCC 33009 / NCIMB 11132 / Bath</strain>
    </source>
</reference>
<organism evidence="3 4">
    <name type="scientific">Methylococcus capsulatus (strain ATCC 33009 / NCIMB 11132 / Bath)</name>
    <dbReference type="NCBI Taxonomy" id="243233"/>
    <lineage>
        <taxon>Bacteria</taxon>
        <taxon>Pseudomonadati</taxon>
        <taxon>Pseudomonadota</taxon>
        <taxon>Gammaproteobacteria</taxon>
        <taxon>Methylococcales</taxon>
        <taxon>Methylococcaceae</taxon>
        <taxon>Methylococcus</taxon>
    </lineage>
</organism>
<feature type="region of interest" description="Disordered" evidence="2">
    <location>
        <begin position="105"/>
        <end position="128"/>
    </location>
</feature>
<dbReference type="Gene3D" id="2.40.160.10">
    <property type="entry name" value="Porin"/>
    <property type="match status" value="1"/>
</dbReference>
<dbReference type="HOGENOM" id="CLU_031025_3_1_6"/>
<evidence type="ECO:0000256" key="2">
    <source>
        <dbReference type="SAM" id="MobiDB-lite"/>
    </source>
</evidence>
<protein>
    <recommendedName>
        <fullName evidence="5">Phosphate-selective porin O and P</fullName>
    </recommendedName>
</protein>
<dbReference type="Pfam" id="PF07396">
    <property type="entry name" value="Porin_O_P"/>
    <property type="match status" value="1"/>
</dbReference>
<sequence length="610" mass="67867">MKGFFVVQTAMAFPSLYPYQHFESITPNAQGIRHMRARRLPPLLMAAGPALLQAPALAAMTMEERLQAMEQRMLQLEKKLDKSEQENADLRQKLAATQRVVAATASAGARPAKPAAEQADKSAQAKADKELESWVSSFQQWPTEGFDPNKVTELHERVTTLEKATEAQKAAAEEKAKKSTLMEIGDRGIAWSSADGNYKLALRGYLQTDFRAFFDGSNKTKNPGSNLTDSALIRRARLTLEGQLFKWVDWRVSPDFANSQLQLFDAFIDAHYIPEAALQVGKMRVPMSLERYKTATNLDFVERGYPAQIAPNRDVGAMLHGQIGYPGYKPQYSIQPVFRDWISYEFGWFNGTGDSTPVSQSDVEVDQEKDIAARIFSHPFLKSGIEPLEGLGIGVAGTWGNPINQTLNKLISVGQQTIFNYGGSGTNTSSVVANGNAYRYYPQAYWYYGPFGLLGEYIWTNHEVLATSTSGTKSTTYETSMNNRAWNLEASYVLTGERDGFFGIKPQNNFDPLAGNWGAFVLAGRWTGLTMDSRAFEPFKGANGKDATLANPLTSVSGANTFTTALNWYLNPFMKFQTDYSNTWFTGGGGLKGENRRQEQAWFTRFQIAF</sequence>